<evidence type="ECO:0000313" key="2">
    <source>
        <dbReference type="Proteomes" id="UP000308600"/>
    </source>
</evidence>
<sequence length="358" mass="38136">MRHAYFQSLVVLLSASRSAIAATYSLAKDYSGPTFFDDWVFYNNFDNLTNGDVIFVSAQVAASSKLAFVDPSSGHAIVKVDNTSTVPWNDKRNSVRITTQNEFAVGSVWVADMFHVPYGCSVWPAWWSQAPSWPAGGEIDTFEGVNLRTLNQMSLHTLPGCTQVSPTQTSSLINSTDCSSSSNNNQGCIVTDPSTDSYGAAFAAAGGGVFVTEYAQTGISIWFFTRSAVPSSLSSGSNTLDTSTLGEPVANWPTTGCDMDQFFGPQNLILDITLCGDFAKPPNIFTQTCTGVCYDDWVVGNGSDYANAYFDVASIRIFNTNGSLPALPSGGGSHNGGVSISQWQTTLLSAVVLAGILL</sequence>
<accession>A0ACD3B684</accession>
<protein>
    <submittedName>
        <fullName evidence="1">Uncharacterized protein</fullName>
    </submittedName>
</protein>
<dbReference type="EMBL" id="ML208278">
    <property type="protein sequence ID" value="TFK73182.1"/>
    <property type="molecule type" value="Genomic_DNA"/>
</dbReference>
<feature type="non-terminal residue" evidence="1">
    <location>
        <position position="358"/>
    </location>
</feature>
<reference evidence="1 2" key="1">
    <citation type="journal article" date="2019" name="Nat. Ecol. Evol.">
        <title>Megaphylogeny resolves global patterns of mushroom evolution.</title>
        <authorList>
            <person name="Varga T."/>
            <person name="Krizsan K."/>
            <person name="Foldi C."/>
            <person name="Dima B."/>
            <person name="Sanchez-Garcia M."/>
            <person name="Sanchez-Ramirez S."/>
            <person name="Szollosi G.J."/>
            <person name="Szarkandi J.G."/>
            <person name="Papp V."/>
            <person name="Albert L."/>
            <person name="Andreopoulos W."/>
            <person name="Angelini C."/>
            <person name="Antonin V."/>
            <person name="Barry K.W."/>
            <person name="Bougher N.L."/>
            <person name="Buchanan P."/>
            <person name="Buyck B."/>
            <person name="Bense V."/>
            <person name="Catcheside P."/>
            <person name="Chovatia M."/>
            <person name="Cooper J."/>
            <person name="Damon W."/>
            <person name="Desjardin D."/>
            <person name="Finy P."/>
            <person name="Geml J."/>
            <person name="Haridas S."/>
            <person name="Hughes K."/>
            <person name="Justo A."/>
            <person name="Karasinski D."/>
            <person name="Kautmanova I."/>
            <person name="Kiss B."/>
            <person name="Kocsube S."/>
            <person name="Kotiranta H."/>
            <person name="LaButti K.M."/>
            <person name="Lechner B.E."/>
            <person name="Liimatainen K."/>
            <person name="Lipzen A."/>
            <person name="Lukacs Z."/>
            <person name="Mihaltcheva S."/>
            <person name="Morgado L.N."/>
            <person name="Niskanen T."/>
            <person name="Noordeloos M.E."/>
            <person name="Ohm R.A."/>
            <person name="Ortiz-Santana B."/>
            <person name="Ovrebo C."/>
            <person name="Racz N."/>
            <person name="Riley R."/>
            <person name="Savchenko A."/>
            <person name="Shiryaev A."/>
            <person name="Soop K."/>
            <person name="Spirin V."/>
            <person name="Szebenyi C."/>
            <person name="Tomsovsky M."/>
            <person name="Tulloss R.E."/>
            <person name="Uehling J."/>
            <person name="Grigoriev I.V."/>
            <person name="Vagvolgyi C."/>
            <person name="Papp T."/>
            <person name="Martin F.M."/>
            <person name="Miettinen O."/>
            <person name="Hibbett D.S."/>
            <person name="Nagy L.G."/>
        </authorList>
    </citation>
    <scope>NUCLEOTIDE SEQUENCE [LARGE SCALE GENOMIC DNA]</scope>
    <source>
        <strain evidence="1 2">NL-1719</strain>
    </source>
</reference>
<evidence type="ECO:0000313" key="1">
    <source>
        <dbReference type="EMBL" id="TFK73182.1"/>
    </source>
</evidence>
<gene>
    <name evidence="1" type="ORF">BDN72DRAFT_835201</name>
</gene>
<organism evidence="1 2">
    <name type="scientific">Pluteus cervinus</name>
    <dbReference type="NCBI Taxonomy" id="181527"/>
    <lineage>
        <taxon>Eukaryota</taxon>
        <taxon>Fungi</taxon>
        <taxon>Dikarya</taxon>
        <taxon>Basidiomycota</taxon>
        <taxon>Agaricomycotina</taxon>
        <taxon>Agaricomycetes</taxon>
        <taxon>Agaricomycetidae</taxon>
        <taxon>Agaricales</taxon>
        <taxon>Pluteineae</taxon>
        <taxon>Pluteaceae</taxon>
        <taxon>Pluteus</taxon>
    </lineage>
</organism>
<keyword evidence="2" id="KW-1185">Reference proteome</keyword>
<proteinExistence type="predicted"/>
<name>A0ACD3B684_9AGAR</name>
<dbReference type="Proteomes" id="UP000308600">
    <property type="component" value="Unassembled WGS sequence"/>
</dbReference>